<accession>A0ABS9E8T2</accession>
<keyword evidence="1" id="KW-0456">Lyase</keyword>
<protein>
    <submittedName>
        <fullName evidence="1">Phosphonate C-P lyase system protein PhnG</fullName>
    </submittedName>
</protein>
<organism evidence="1 2">
    <name type="scientific">Maritalea mediterranea</name>
    <dbReference type="NCBI Taxonomy" id="2909667"/>
    <lineage>
        <taxon>Bacteria</taxon>
        <taxon>Pseudomonadati</taxon>
        <taxon>Pseudomonadota</taxon>
        <taxon>Alphaproteobacteria</taxon>
        <taxon>Hyphomicrobiales</taxon>
        <taxon>Devosiaceae</taxon>
        <taxon>Maritalea</taxon>
    </lineage>
</organism>
<evidence type="ECO:0000313" key="2">
    <source>
        <dbReference type="Proteomes" id="UP001201217"/>
    </source>
</evidence>
<keyword evidence="2" id="KW-1185">Reference proteome</keyword>
<evidence type="ECO:0000313" key="1">
    <source>
        <dbReference type="EMBL" id="MCF4099278.1"/>
    </source>
</evidence>
<gene>
    <name evidence="1" type="ORF">L1I42_12320</name>
</gene>
<dbReference type="EMBL" id="JAKGTI010000002">
    <property type="protein sequence ID" value="MCF4099278.1"/>
    <property type="molecule type" value="Genomic_DNA"/>
</dbReference>
<dbReference type="Pfam" id="PF06754">
    <property type="entry name" value="PhnG"/>
    <property type="match status" value="1"/>
</dbReference>
<comment type="caution">
    <text evidence="1">The sequence shown here is derived from an EMBL/GenBank/DDBJ whole genome shotgun (WGS) entry which is preliminary data.</text>
</comment>
<dbReference type="RefSeq" id="WP_236114878.1">
    <property type="nucleotide sequence ID" value="NZ_JAKGTI010000002.1"/>
</dbReference>
<dbReference type="GO" id="GO:0016829">
    <property type="term" value="F:lyase activity"/>
    <property type="evidence" value="ECO:0007669"/>
    <property type="project" value="UniProtKB-KW"/>
</dbReference>
<proteinExistence type="predicted"/>
<reference evidence="1 2" key="1">
    <citation type="submission" date="2022-01" db="EMBL/GenBank/DDBJ databases">
        <title>Maritalea mediterranea sp. nov., isolated from marine plastic residues from the Malva-rosa beach (Valencia, Spain).</title>
        <authorList>
            <person name="Vidal-Verdu A."/>
            <person name="Molina-Menor E."/>
            <person name="Pascual J."/>
            <person name="Pereto J."/>
            <person name="Porcar M."/>
        </authorList>
    </citation>
    <scope>NUCLEOTIDE SEQUENCE [LARGE SCALE GENOMIC DNA]</scope>
    <source>
        <strain evidence="1 2">P4.10X</strain>
    </source>
</reference>
<sequence length="142" mass="15565">MADQQSRHAFVLATLARGDDADIKQFAEQLLESMGEVEVINNRTGLVMLPMRDTVEGTAFHLGEVLVAEAHIKALGQDGYGMKTGRDLEVAMAIAVIDAAWQAGHEISTIDEFVNTQAEMIAANDNERMRAVEATRVNMETF</sequence>
<dbReference type="InterPro" id="IPR009609">
    <property type="entry name" value="Phosphonate_metab_PhnG"/>
</dbReference>
<dbReference type="Proteomes" id="UP001201217">
    <property type="component" value="Unassembled WGS sequence"/>
</dbReference>
<name>A0ABS9E8T2_9HYPH</name>